<sequence>MSLRLRSSVIIVLLCLLLVKDKLCHGLELQRYLNGVTAIDAIDKCGTSGIENDPLVLTKSTELYGREFWTGLGIFTQLTPWIEIMDTLQKRKQELLRKLDEDINQDLNQEDIETEMVDSDEYSFNLEIKVCQIGKFITVQTSTLNTNVTSFTNSRSDVPPSYPSTNNTSSTENQHNTHFLSDFRSYSSIASEYNKLPMETQHNAKETVLHSQTQTNVLLKTAVAQVSSGFQCTDANILFHEVTDVLHYRKTSYRAEFGHYQTGDRNLVRIWWHKQEQKSPTSKHWYHLPTY</sequence>
<evidence type="ECO:0000256" key="1">
    <source>
        <dbReference type="SAM" id="MobiDB-lite"/>
    </source>
</evidence>
<accession>A0A6J8EJJ1</accession>
<feature type="compositionally biased region" description="Low complexity" evidence="1">
    <location>
        <begin position="163"/>
        <end position="175"/>
    </location>
</feature>
<feature type="region of interest" description="Disordered" evidence="1">
    <location>
        <begin position="151"/>
        <end position="175"/>
    </location>
</feature>
<proteinExistence type="predicted"/>
<keyword evidence="2" id="KW-0732">Signal</keyword>
<protein>
    <submittedName>
        <fullName evidence="3">Uncharacterized protein</fullName>
    </submittedName>
</protein>
<evidence type="ECO:0000313" key="4">
    <source>
        <dbReference type="Proteomes" id="UP000507470"/>
    </source>
</evidence>
<organism evidence="3 4">
    <name type="scientific">Mytilus coruscus</name>
    <name type="common">Sea mussel</name>
    <dbReference type="NCBI Taxonomy" id="42192"/>
    <lineage>
        <taxon>Eukaryota</taxon>
        <taxon>Metazoa</taxon>
        <taxon>Spiralia</taxon>
        <taxon>Lophotrochozoa</taxon>
        <taxon>Mollusca</taxon>
        <taxon>Bivalvia</taxon>
        <taxon>Autobranchia</taxon>
        <taxon>Pteriomorphia</taxon>
        <taxon>Mytilida</taxon>
        <taxon>Mytiloidea</taxon>
        <taxon>Mytilidae</taxon>
        <taxon>Mytilinae</taxon>
        <taxon>Mytilus</taxon>
    </lineage>
</organism>
<evidence type="ECO:0000256" key="2">
    <source>
        <dbReference type="SAM" id="SignalP"/>
    </source>
</evidence>
<name>A0A6J8EJJ1_MYTCO</name>
<dbReference type="EMBL" id="CACVKT020009172">
    <property type="protein sequence ID" value="CAC5420809.1"/>
    <property type="molecule type" value="Genomic_DNA"/>
</dbReference>
<reference evidence="3 4" key="1">
    <citation type="submission" date="2020-06" db="EMBL/GenBank/DDBJ databases">
        <authorList>
            <person name="Li R."/>
            <person name="Bekaert M."/>
        </authorList>
    </citation>
    <scope>NUCLEOTIDE SEQUENCE [LARGE SCALE GENOMIC DNA]</scope>
    <source>
        <strain evidence="4">wild</strain>
    </source>
</reference>
<evidence type="ECO:0000313" key="3">
    <source>
        <dbReference type="EMBL" id="CAC5420809.1"/>
    </source>
</evidence>
<feature type="signal peptide" evidence="2">
    <location>
        <begin position="1"/>
        <end position="26"/>
    </location>
</feature>
<gene>
    <name evidence="3" type="ORF">MCOR_52997</name>
</gene>
<keyword evidence="4" id="KW-1185">Reference proteome</keyword>
<feature type="chain" id="PRO_5027078255" evidence="2">
    <location>
        <begin position="27"/>
        <end position="291"/>
    </location>
</feature>
<dbReference type="Proteomes" id="UP000507470">
    <property type="component" value="Unassembled WGS sequence"/>
</dbReference>
<dbReference type="AlphaFoldDB" id="A0A6J8EJJ1"/>